<comment type="caution">
    <text evidence="10">The sequence shown here is derived from an EMBL/GenBank/DDBJ whole genome shotgun (WGS) entry which is preliminary data.</text>
</comment>
<dbReference type="InterPro" id="IPR052192">
    <property type="entry name" value="Insect_Ionotropic_Sensory_Rcpt"/>
</dbReference>
<dbReference type="Proteomes" id="UP000606786">
    <property type="component" value="Unassembled WGS sequence"/>
</dbReference>
<dbReference type="PANTHER" id="PTHR42643">
    <property type="entry name" value="IONOTROPIC RECEPTOR 20A-RELATED"/>
    <property type="match status" value="1"/>
</dbReference>
<evidence type="ECO:0000256" key="5">
    <source>
        <dbReference type="ARBA" id="ARBA00023136"/>
    </source>
</evidence>
<accession>A0A811VHT9</accession>
<feature type="transmembrane region" description="Helical" evidence="8">
    <location>
        <begin position="382"/>
        <end position="402"/>
    </location>
</feature>
<feature type="non-terminal residue" evidence="10">
    <location>
        <position position="1"/>
    </location>
</feature>
<keyword evidence="6" id="KW-0675">Receptor</keyword>
<evidence type="ECO:0000256" key="2">
    <source>
        <dbReference type="ARBA" id="ARBA00022475"/>
    </source>
</evidence>
<keyword evidence="11" id="KW-1185">Reference proteome</keyword>
<evidence type="ECO:0000256" key="7">
    <source>
        <dbReference type="ARBA" id="ARBA00023180"/>
    </source>
</evidence>
<gene>
    <name evidence="10" type="ORF">CCAP1982_LOCUS21839</name>
</gene>
<evidence type="ECO:0000256" key="8">
    <source>
        <dbReference type="SAM" id="Phobius"/>
    </source>
</evidence>
<evidence type="ECO:0000256" key="4">
    <source>
        <dbReference type="ARBA" id="ARBA00022989"/>
    </source>
</evidence>
<keyword evidence="2" id="KW-1003">Cell membrane</keyword>
<dbReference type="OrthoDB" id="7852744at2759"/>
<dbReference type="PANTHER" id="PTHR42643:SF41">
    <property type="entry name" value="IONOTROPIC RECEPTOR 20A-RELATED"/>
    <property type="match status" value="1"/>
</dbReference>
<keyword evidence="7" id="KW-0325">Glycoprotein</keyword>
<keyword evidence="3 8" id="KW-0812">Transmembrane</keyword>
<keyword evidence="5 8" id="KW-0472">Membrane</keyword>
<keyword evidence="9" id="KW-0732">Signal</keyword>
<feature type="chain" id="PRO_5032751229" evidence="9">
    <location>
        <begin position="18"/>
        <end position="601"/>
    </location>
</feature>
<evidence type="ECO:0000313" key="10">
    <source>
        <dbReference type="EMBL" id="CAD7013819.1"/>
    </source>
</evidence>
<proteinExistence type="predicted"/>
<dbReference type="SUPFAM" id="SSF53850">
    <property type="entry name" value="Periplasmic binding protein-like II"/>
    <property type="match status" value="1"/>
</dbReference>
<evidence type="ECO:0000256" key="6">
    <source>
        <dbReference type="ARBA" id="ARBA00023170"/>
    </source>
</evidence>
<evidence type="ECO:0000256" key="3">
    <source>
        <dbReference type="ARBA" id="ARBA00022692"/>
    </source>
</evidence>
<reference evidence="10" key="1">
    <citation type="submission" date="2020-11" db="EMBL/GenBank/DDBJ databases">
        <authorList>
            <person name="Whitehead M."/>
        </authorList>
    </citation>
    <scope>NUCLEOTIDE SEQUENCE</scope>
    <source>
        <strain evidence="10">EGII</strain>
    </source>
</reference>
<comment type="subcellular location">
    <subcellularLocation>
        <location evidence="1">Cell membrane</location>
        <topology evidence="1">Multi-pass membrane protein</topology>
    </subcellularLocation>
</comment>
<evidence type="ECO:0000256" key="9">
    <source>
        <dbReference type="SAM" id="SignalP"/>
    </source>
</evidence>
<feature type="transmembrane region" description="Helical" evidence="8">
    <location>
        <begin position="318"/>
        <end position="339"/>
    </location>
</feature>
<dbReference type="AlphaFoldDB" id="A0A811VHT9"/>
<dbReference type="GO" id="GO:0005886">
    <property type="term" value="C:plasma membrane"/>
    <property type="evidence" value="ECO:0007669"/>
    <property type="project" value="UniProtKB-SubCell"/>
</dbReference>
<feature type="transmembrane region" description="Helical" evidence="8">
    <location>
        <begin position="577"/>
        <end position="600"/>
    </location>
</feature>
<sequence length="601" mass="69857">MALPLAHLLLYAAVACSQQRDAPFYNLFTELNHREAFQTIVLENCARNTFISEQVWAETPKLLLDTRLHHQTELKMHFNHHMLVIVCIEAENMAIDALNALANQLQHIRQTRIILWVEHKAAYLAAVRKRQIVTELFRYAQSLQMLNVIALFGDFGDFESNNLVYTFDAFPSFKLKSAPLTTGINYFPDKTCQLYGHPLYTLPDQNQPRTLLYRDTNGKLQLSGYVGKLVQAFSQHLNATLRFSQAVTIGENIYQGDQLNRTRSGEIDFSTSLGSYKFFANTYDFSYPFEFAKWLMMLPLERELEVNEMFLYIFQSQLLRYIIVISVVVSLFLSLFDYFQVSPPRKSSRSLYAILCKREHTFRGVLGQSFPLAPYNNWRMSFIYLTIFLIGLLTNCLFSVYLKTFLTRPPTKPRIRSLEDLARSNVRCLINMREIYVFKQIYGEAGWSHYRNAFEVISSWPEFLARRLSLNTSYGYTITTSLWPIIELKQSFSQRKLFRLTTDIVMDDDLVMAIPIQENSVYKTALDRFVSAVQEAGLIHYWREMTFFDMLAVGSIKLDGLNDSRAYRVLVLGDFHWMYWLFGVSYSVSISVFILELLLLG</sequence>
<evidence type="ECO:0000256" key="1">
    <source>
        <dbReference type="ARBA" id="ARBA00004651"/>
    </source>
</evidence>
<name>A0A811VHT9_CERCA</name>
<feature type="signal peptide" evidence="9">
    <location>
        <begin position="1"/>
        <end position="17"/>
    </location>
</feature>
<keyword evidence="4 8" id="KW-1133">Transmembrane helix</keyword>
<organism evidence="10 11">
    <name type="scientific">Ceratitis capitata</name>
    <name type="common">Mediterranean fruit fly</name>
    <name type="synonym">Tephritis capitata</name>
    <dbReference type="NCBI Taxonomy" id="7213"/>
    <lineage>
        <taxon>Eukaryota</taxon>
        <taxon>Metazoa</taxon>
        <taxon>Ecdysozoa</taxon>
        <taxon>Arthropoda</taxon>
        <taxon>Hexapoda</taxon>
        <taxon>Insecta</taxon>
        <taxon>Pterygota</taxon>
        <taxon>Neoptera</taxon>
        <taxon>Endopterygota</taxon>
        <taxon>Diptera</taxon>
        <taxon>Brachycera</taxon>
        <taxon>Muscomorpha</taxon>
        <taxon>Tephritoidea</taxon>
        <taxon>Tephritidae</taxon>
        <taxon>Ceratitis</taxon>
        <taxon>Ceratitis</taxon>
    </lineage>
</organism>
<dbReference type="EMBL" id="CAJHJT010000056">
    <property type="protein sequence ID" value="CAD7013819.1"/>
    <property type="molecule type" value="Genomic_DNA"/>
</dbReference>
<evidence type="ECO:0000313" key="11">
    <source>
        <dbReference type="Proteomes" id="UP000606786"/>
    </source>
</evidence>
<protein>
    <submittedName>
        <fullName evidence="10">(Mediterranean fruit fly) hypothetical protein</fullName>
    </submittedName>
</protein>